<accession>A0AAV9B2H5</accession>
<dbReference type="InterPro" id="IPR005630">
    <property type="entry name" value="Terpene_synthase_metal-bd"/>
</dbReference>
<keyword evidence="7" id="KW-1185">Reference proteome</keyword>
<evidence type="ECO:0008006" key="8">
    <source>
        <dbReference type="Google" id="ProtNLM"/>
    </source>
</evidence>
<feature type="domain" description="Terpene synthase N-terminal" evidence="4">
    <location>
        <begin position="135"/>
        <end position="197"/>
    </location>
</feature>
<evidence type="ECO:0000313" key="6">
    <source>
        <dbReference type="EMBL" id="KAK1270608.1"/>
    </source>
</evidence>
<dbReference type="CDD" id="cd00684">
    <property type="entry name" value="Terpene_cyclase_plant_C1"/>
    <property type="match status" value="1"/>
</dbReference>
<reference evidence="6" key="2">
    <citation type="submission" date="2023-06" db="EMBL/GenBank/DDBJ databases">
        <authorList>
            <person name="Ma L."/>
            <person name="Liu K.-W."/>
            <person name="Li Z."/>
            <person name="Hsiao Y.-Y."/>
            <person name="Qi Y."/>
            <person name="Fu T."/>
            <person name="Tang G."/>
            <person name="Zhang D."/>
            <person name="Sun W.-H."/>
            <person name="Liu D.-K."/>
            <person name="Li Y."/>
            <person name="Chen G.-Z."/>
            <person name="Liu X.-D."/>
            <person name="Liao X.-Y."/>
            <person name="Jiang Y.-T."/>
            <person name="Yu X."/>
            <person name="Hao Y."/>
            <person name="Huang J."/>
            <person name="Zhao X.-W."/>
            <person name="Ke S."/>
            <person name="Chen Y.-Y."/>
            <person name="Wu W.-L."/>
            <person name="Hsu J.-L."/>
            <person name="Lin Y.-F."/>
            <person name="Huang M.-D."/>
            <person name="Li C.-Y."/>
            <person name="Huang L."/>
            <person name="Wang Z.-W."/>
            <person name="Zhao X."/>
            <person name="Zhong W.-Y."/>
            <person name="Peng D.-H."/>
            <person name="Ahmad S."/>
            <person name="Lan S."/>
            <person name="Zhang J.-S."/>
            <person name="Tsai W.-C."/>
            <person name="Van De Peer Y."/>
            <person name="Liu Z.-J."/>
        </authorList>
    </citation>
    <scope>NUCLEOTIDE SEQUENCE</scope>
    <source>
        <strain evidence="6">SCP</strain>
        <tissue evidence="6">Leaves</tissue>
    </source>
</reference>
<comment type="cofactor">
    <cofactor evidence="1">
        <name>Mg(2+)</name>
        <dbReference type="ChEBI" id="CHEBI:18420"/>
    </cofactor>
</comment>
<dbReference type="InterPro" id="IPR008949">
    <property type="entry name" value="Isoprenoid_synthase_dom_sf"/>
</dbReference>
<reference evidence="6" key="1">
    <citation type="journal article" date="2023" name="Nat. Commun.">
        <title>Diploid and tetraploid genomes of Acorus and the evolution of monocots.</title>
        <authorList>
            <person name="Ma L."/>
            <person name="Liu K.W."/>
            <person name="Li Z."/>
            <person name="Hsiao Y.Y."/>
            <person name="Qi Y."/>
            <person name="Fu T."/>
            <person name="Tang G.D."/>
            <person name="Zhang D."/>
            <person name="Sun W.H."/>
            <person name="Liu D.K."/>
            <person name="Li Y."/>
            <person name="Chen G.Z."/>
            <person name="Liu X.D."/>
            <person name="Liao X.Y."/>
            <person name="Jiang Y.T."/>
            <person name="Yu X."/>
            <person name="Hao Y."/>
            <person name="Huang J."/>
            <person name="Zhao X.W."/>
            <person name="Ke S."/>
            <person name="Chen Y.Y."/>
            <person name="Wu W.L."/>
            <person name="Hsu J.L."/>
            <person name="Lin Y.F."/>
            <person name="Huang M.D."/>
            <person name="Li C.Y."/>
            <person name="Huang L."/>
            <person name="Wang Z.W."/>
            <person name="Zhao X."/>
            <person name="Zhong W.Y."/>
            <person name="Peng D.H."/>
            <person name="Ahmad S."/>
            <person name="Lan S."/>
            <person name="Zhang J.S."/>
            <person name="Tsai W.C."/>
            <person name="Van de Peer Y."/>
            <person name="Liu Z.J."/>
        </authorList>
    </citation>
    <scope>NUCLEOTIDE SEQUENCE</scope>
    <source>
        <strain evidence="6">SCP</strain>
    </source>
</reference>
<dbReference type="InterPro" id="IPR008930">
    <property type="entry name" value="Terpenoid_cyclase/PrenylTrfase"/>
</dbReference>
<dbReference type="SUPFAM" id="SSF48576">
    <property type="entry name" value="Terpenoid synthases"/>
    <property type="match status" value="1"/>
</dbReference>
<proteinExistence type="predicted"/>
<name>A0AAV9B2H5_ACOGR</name>
<comment type="caution">
    <text evidence="6">The sequence shown here is derived from an EMBL/GenBank/DDBJ whole genome shotgun (WGS) entry which is preliminary data.</text>
</comment>
<organism evidence="6 7">
    <name type="scientific">Acorus gramineus</name>
    <name type="common">Dwarf sweet flag</name>
    <dbReference type="NCBI Taxonomy" id="55184"/>
    <lineage>
        <taxon>Eukaryota</taxon>
        <taxon>Viridiplantae</taxon>
        <taxon>Streptophyta</taxon>
        <taxon>Embryophyta</taxon>
        <taxon>Tracheophyta</taxon>
        <taxon>Spermatophyta</taxon>
        <taxon>Magnoliopsida</taxon>
        <taxon>Liliopsida</taxon>
        <taxon>Acoraceae</taxon>
        <taxon>Acorus</taxon>
    </lineage>
</organism>
<dbReference type="GO" id="GO:0010333">
    <property type="term" value="F:terpene synthase activity"/>
    <property type="evidence" value="ECO:0007669"/>
    <property type="project" value="InterPro"/>
</dbReference>
<dbReference type="PANTHER" id="PTHR31225">
    <property type="entry name" value="OS04G0344100 PROTEIN-RELATED"/>
    <property type="match status" value="1"/>
</dbReference>
<dbReference type="Pfam" id="PF01397">
    <property type="entry name" value="Terpene_synth"/>
    <property type="match status" value="2"/>
</dbReference>
<sequence>MASSIGFLIYSVLPVHISPKIAAPQTALKVSSIVATQNKAGSSSIVVPRRSGNYKPNTWDHSFIQSLKNEYAGDIYISRAENLKEDVRKLFDTTVDPLERLELIDTLQHLGIAYHFDKEIRESLLSMSNNKDDVLFMDNNCDDIKGMLSLYEASYLGFRGEKTLDEARAFTTNYLKNYLKQGEIIKPTLKEQVVHSLELPRHWRVRRFESYWYIDIYERQGDVNPALLELAKVDFNLVQSMHHTNIKNMSRNLPEYLKVLISALFKTVEEISQEILNKKGVDISSYLKKGWADLCNSYLLEAKWYQSGYTPTFDEYLDNAWISVAVSVTLTHTYFYVIEEITDEALDGLLNYNGVIRWSCMIVRLTNDLAGFSDKIEKGDIPKSIQCYMLEKGATEEVAVEHIRELINEAWRKINEECVAKSLFPREFIDACMNTTRMSHSIYQHGDGYSSPDKHETANQILCSLIKPIPLA</sequence>
<dbReference type="SUPFAM" id="SSF48239">
    <property type="entry name" value="Terpenoid cyclases/Protein prenyltransferases"/>
    <property type="match status" value="1"/>
</dbReference>
<dbReference type="Gene3D" id="1.50.10.130">
    <property type="entry name" value="Terpene synthase, N-terminal domain"/>
    <property type="match status" value="2"/>
</dbReference>
<dbReference type="Proteomes" id="UP001179952">
    <property type="component" value="Unassembled WGS sequence"/>
</dbReference>
<keyword evidence="3" id="KW-0460">Magnesium</keyword>
<dbReference type="InterPro" id="IPR050148">
    <property type="entry name" value="Terpene_synthase-like"/>
</dbReference>
<dbReference type="GO" id="GO:0016102">
    <property type="term" value="P:diterpenoid biosynthetic process"/>
    <property type="evidence" value="ECO:0007669"/>
    <property type="project" value="InterPro"/>
</dbReference>
<evidence type="ECO:0000259" key="5">
    <source>
        <dbReference type="Pfam" id="PF03936"/>
    </source>
</evidence>
<dbReference type="InterPro" id="IPR036965">
    <property type="entry name" value="Terpene_synth_N_sf"/>
</dbReference>
<dbReference type="Pfam" id="PF03936">
    <property type="entry name" value="Terpene_synth_C"/>
    <property type="match status" value="1"/>
</dbReference>
<feature type="domain" description="Terpene synthase metal-binding" evidence="5">
    <location>
        <begin position="236"/>
        <end position="413"/>
    </location>
</feature>
<dbReference type="EMBL" id="JAUJYN010000005">
    <property type="protein sequence ID" value="KAK1270608.1"/>
    <property type="molecule type" value="Genomic_DNA"/>
</dbReference>
<keyword evidence="2" id="KW-0479">Metal-binding</keyword>
<dbReference type="GO" id="GO:0000287">
    <property type="term" value="F:magnesium ion binding"/>
    <property type="evidence" value="ECO:0007669"/>
    <property type="project" value="InterPro"/>
</dbReference>
<dbReference type="PANTHER" id="PTHR31225:SF252">
    <property type="entry name" value="TERPENE SYNTHASE 12-RELATED"/>
    <property type="match status" value="1"/>
</dbReference>
<dbReference type="InterPro" id="IPR044814">
    <property type="entry name" value="Terpene_cyclase_plant_C1"/>
</dbReference>
<evidence type="ECO:0000256" key="3">
    <source>
        <dbReference type="ARBA" id="ARBA00022842"/>
    </source>
</evidence>
<protein>
    <recommendedName>
        <fullName evidence="8">(+)-delta-cadinene synthase</fullName>
    </recommendedName>
</protein>
<dbReference type="Gene3D" id="1.10.600.10">
    <property type="entry name" value="Farnesyl Diphosphate Synthase"/>
    <property type="match status" value="1"/>
</dbReference>
<evidence type="ECO:0000256" key="1">
    <source>
        <dbReference type="ARBA" id="ARBA00001946"/>
    </source>
</evidence>
<evidence type="ECO:0000259" key="4">
    <source>
        <dbReference type="Pfam" id="PF01397"/>
    </source>
</evidence>
<evidence type="ECO:0000313" key="7">
    <source>
        <dbReference type="Proteomes" id="UP001179952"/>
    </source>
</evidence>
<dbReference type="AlphaFoldDB" id="A0AAV9B2H5"/>
<feature type="domain" description="Terpene synthase N-terminal" evidence="4">
    <location>
        <begin position="59"/>
        <end position="131"/>
    </location>
</feature>
<dbReference type="InterPro" id="IPR001906">
    <property type="entry name" value="Terpene_synth_N"/>
</dbReference>
<gene>
    <name evidence="6" type="ORF">QJS04_geneDACA005843</name>
</gene>
<evidence type="ECO:0000256" key="2">
    <source>
        <dbReference type="ARBA" id="ARBA00022723"/>
    </source>
</evidence>